<proteinExistence type="predicted"/>
<sequence>MENEANGLEVETAPAPTQPCVTTESMNEIHSSKLNSMSSNEVTDKLINGQLGQENDDRVLEGAADNGDAIPVRGADSGDQMNEAVKNENGIKEKEDGPETSVQLEKNEVDIKRINESDQSTITETTMQDDIIVNNLKTHSDIKPTEASAAITKEVSSTKKTATANTVGSTHDSSTSKGKKASPTKTVSSRLFAPTASSQNKLRDKIDKEGHPEPVKKAGERTRPLSAPPNTLSRTSTPRTRPTTARTAPVSPTKSTTKKTTGTWGTPPPRKAISTWGKPPPPKQAHDKTPQTKPTGRPSSAHKTDPSTKWEREVTNGKSKVGSTVTKSSATTVNGSPSRISSATTKRTVTTTPTQRVSSTPTTVRTKTLTTQSEMGPDGKVRNTKTTSLTKGGPPRKAGSITATRTVITKESQGPQTVTTTQKGVMSPRHKSSLSSPRKMPPQSPSHNKSDFHPESLTLSPRHAVKSEPGSPKPSMSPGRYPIHEYHELGRSDAIVNKLNEFRNNKIFTDLILKVGKNDIYCHRMMMAACSDYFRETLSCTFSASTDIIDIRGVQGSVLQTIVDYAYTSKVSVPKREVNSILEAANLFQIDTLSEACNDFVTNGELAQIMNQPKPTVPEIVKQAECLVPEAEYKDGSKKEVDVPVVEMSRRSPTFDFYDHHHNNKILHTLHEFRPTSQFADVILKSGHEILPCHRALLSACSDYFLSMFTEKKRSDTVAITEIKGDVLKKLIDYIYTSKIAFTERDLYRVFEAAKKLLISDASQACFSVMAKILNSSTCLKTLKVADTAGNTDLAHKSREYALSRFVEACQFEYFPHISKERLVDLVSSDELCVPKEELVFVAIMSWVDHDAENRQTLLPELLPLIRFKHISESFISDDILVHQYIKNNAELMDQIEKLKMVDSGQRKYGGSMLKTD</sequence>
<dbReference type="PROSITE" id="PS50097">
    <property type="entry name" value="BTB"/>
    <property type="match status" value="2"/>
</dbReference>
<feature type="domain" description="BTB" evidence="4">
    <location>
        <begin position="680"/>
        <end position="744"/>
    </location>
</feature>
<feature type="compositionally biased region" description="Low complexity" evidence="3">
    <location>
        <begin position="228"/>
        <end position="265"/>
    </location>
</feature>
<dbReference type="PANTHER" id="PTHR24412:SF272">
    <property type="entry name" value="KELCH-LIKE PROTEIN DIABLO"/>
    <property type="match status" value="1"/>
</dbReference>
<feature type="compositionally biased region" description="Basic and acidic residues" evidence="3">
    <location>
        <begin position="302"/>
        <end position="315"/>
    </location>
</feature>
<dbReference type="SMART" id="SM00875">
    <property type="entry name" value="BACK"/>
    <property type="match status" value="1"/>
</dbReference>
<keyword evidence="2" id="KW-0677">Repeat</keyword>
<protein>
    <submittedName>
        <fullName evidence="6">Uncharacterized protein LOC102809074</fullName>
    </submittedName>
</protein>
<dbReference type="RefSeq" id="XP_006823842.1">
    <property type="nucleotide sequence ID" value="XM_006823779.1"/>
</dbReference>
<dbReference type="Gene3D" id="3.30.710.10">
    <property type="entry name" value="Potassium Channel Kv1.1, Chain A"/>
    <property type="match status" value="2"/>
</dbReference>
<reference evidence="6" key="1">
    <citation type="submission" date="2025-08" db="UniProtKB">
        <authorList>
            <consortium name="RefSeq"/>
        </authorList>
    </citation>
    <scope>IDENTIFICATION</scope>
    <source>
        <tissue evidence="6">Testes</tissue>
    </source>
</reference>
<feature type="compositionally biased region" description="Basic and acidic residues" evidence="3">
    <location>
        <begin position="201"/>
        <end position="223"/>
    </location>
</feature>
<feature type="domain" description="BTB" evidence="4">
    <location>
        <begin position="509"/>
        <end position="575"/>
    </location>
</feature>
<feature type="compositionally biased region" description="Polar residues" evidence="3">
    <location>
        <begin position="334"/>
        <end position="343"/>
    </location>
</feature>
<dbReference type="CDD" id="cd18186">
    <property type="entry name" value="BTB_POZ_ZBTB_KLHL-like"/>
    <property type="match status" value="1"/>
</dbReference>
<dbReference type="Pfam" id="PF07707">
    <property type="entry name" value="BACK"/>
    <property type="match status" value="1"/>
</dbReference>
<dbReference type="Proteomes" id="UP000694865">
    <property type="component" value="Unplaced"/>
</dbReference>
<dbReference type="InterPro" id="IPR011333">
    <property type="entry name" value="SKP1/BTB/POZ_sf"/>
</dbReference>
<dbReference type="SMART" id="SM00225">
    <property type="entry name" value="BTB"/>
    <property type="match status" value="2"/>
</dbReference>
<dbReference type="InterPro" id="IPR000210">
    <property type="entry name" value="BTB/POZ_dom"/>
</dbReference>
<keyword evidence="5" id="KW-1185">Reference proteome</keyword>
<evidence type="ECO:0000259" key="4">
    <source>
        <dbReference type="PROSITE" id="PS50097"/>
    </source>
</evidence>
<evidence type="ECO:0000313" key="6">
    <source>
        <dbReference type="RefSeq" id="XP_006823842.1"/>
    </source>
</evidence>
<organism evidence="5 6">
    <name type="scientific">Saccoglossus kowalevskii</name>
    <name type="common">Acorn worm</name>
    <dbReference type="NCBI Taxonomy" id="10224"/>
    <lineage>
        <taxon>Eukaryota</taxon>
        <taxon>Metazoa</taxon>
        <taxon>Hemichordata</taxon>
        <taxon>Enteropneusta</taxon>
        <taxon>Harrimaniidae</taxon>
        <taxon>Saccoglossus</taxon>
    </lineage>
</organism>
<evidence type="ECO:0000313" key="5">
    <source>
        <dbReference type="Proteomes" id="UP000694865"/>
    </source>
</evidence>
<dbReference type="PANTHER" id="PTHR24412">
    <property type="entry name" value="KELCH PROTEIN"/>
    <property type="match status" value="1"/>
</dbReference>
<gene>
    <name evidence="6" type="primary">LOC102809074</name>
</gene>
<evidence type="ECO:0000256" key="1">
    <source>
        <dbReference type="ARBA" id="ARBA00022441"/>
    </source>
</evidence>
<dbReference type="SUPFAM" id="SSF54695">
    <property type="entry name" value="POZ domain"/>
    <property type="match status" value="2"/>
</dbReference>
<feature type="compositionally biased region" description="Polar residues" evidence="3">
    <location>
        <begin position="183"/>
        <end position="200"/>
    </location>
</feature>
<feature type="compositionally biased region" description="Polar residues" evidence="3">
    <location>
        <begin position="401"/>
        <end position="424"/>
    </location>
</feature>
<accession>A0ABM0MV01</accession>
<feature type="compositionally biased region" description="Low complexity" evidence="3">
    <location>
        <begin position="344"/>
        <end position="373"/>
    </location>
</feature>
<dbReference type="Gene3D" id="1.25.40.420">
    <property type="match status" value="1"/>
</dbReference>
<keyword evidence="1" id="KW-0880">Kelch repeat</keyword>
<dbReference type="Pfam" id="PF00651">
    <property type="entry name" value="BTB"/>
    <property type="match status" value="2"/>
</dbReference>
<dbReference type="GeneID" id="102809074"/>
<feature type="compositionally biased region" description="Low complexity" evidence="3">
    <location>
        <begin position="317"/>
        <end position="333"/>
    </location>
</feature>
<feature type="compositionally biased region" description="Polar residues" evidence="3">
    <location>
        <begin position="154"/>
        <end position="176"/>
    </location>
</feature>
<evidence type="ECO:0000256" key="3">
    <source>
        <dbReference type="SAM" id="MobiDB-lite"/>
    </source>
</evidence>
<evidence type="ECO:0000256" key="2">
    <source>
        <dbReference type="ARBA" id="ARBA00022737"/>
    </source>
</evidence>
<feature type="region of interest" description="Disordered" evidence="3">
    <location>
        <begin position="1"/>
        <end position="21"/>
    </location>
</feature>
<dbReference type="InterPro" id="IPR011705">
    <property type="entry name" value="BACK"/>
</dbReference>
<feature type="region of interest" description="Disordered" evidence="3">
    <location>
        <begin position="142"/>
        <end position="483"/>
    </location>
</feature>
<name>A0ABM0MV01_SACKO</name>